<feature type="transmembrane region" description="Helical" evidence="6">
    <location>
        <begin position="293"/>
        <end position="312"/>
    </location>
</feature>
<feature type="transmembrane region" description="Helical" evidence="6">
    <location>
        <begin position="446"/>
        <end position="465"/>
    </location>
</feature>
<dbReference type="PIRSF" id="PIRSF002457">
    <property type="entry name" value="DASS"/>
    <property type="match status" value="1"/>
</dbReference>
<evidence type="ECO:0000256" key="2">
    <source>
        <dbReference type="ARBA" id="ARBA00007349"/>
    </source>
</evidence>
<feature type="transmembrane region" description="Helical" evidence="6">
    <location>
        <begin position="36"/>
        <end position="66"/>
    </location>
</feature>
<evidence type="ECO:0000256" key="1">
    <source>
        <dbReference type="ARBA" id="ARBA00004141"/>
    </source>
</evidence>
<feature type="transmembrane region" description="Helical" evidence="6">
    <location>
        <begin position="170"/>
        <end position="196"/>
    </location>
</feature>
<accession>A0ABW9H0P5</accession>
<sequence length="470" mass="51305">MKSIRFKRLGLAALICLGIALVPTPAGVTPEGWRAFAFFVGFVLACLFSAGGIGELALILIGSLLLTGAMPLETLLTGFANPAVWLVLFAFFAAIGFRNTSLGYRLAYLLIARFGHHPIGLVYAISACDFIIAPFVPNTNARGAGILYPVTKALAEAMGSSPEQGTEKKIGAFLFMASFQLNLIIGALFLTAMSTNPLATEMLGKSFNISITWTDWFVYAAVPILLTLLVTPWLIYFLNRPRMTREERRIAPDFARQELAKMGRISRKEGIMTAIFLVMIVLWAVGAKINLHATIVALVGVVALLLTEIISYQDVVREQKAWDILLWLAPLIAITAHLNESGVIGWIVGVVQRPLVGQSPLLVYIALVLAYYYVHYFLTSLFVHLQAFFLPFVGILVAMGFDATVVGMVFALLTCVSPGTTHYGTGTASIYYAAGYMGQKEWWKTGFFVSVVEIIFIAGLGYGWISIMVS</sequence>
<dbReference type="RefSeq" id="WP_408977998.1">
    <property type="nucleotide sequence ID" value="NZ_JBJUVG010000015.1"/>
</dbReference>
<feature type="transmembrane region" description="Helical" evidence="6">
    <location>
        <begin position="270"/>
        <end position="287"/>
    </location>
</feature>
<comment type="caution">
    <text evidence="7">The sequence shown here is derived from an EMBL/GenBank/DDBJ whole genome shotgun (WGS) entry which is preliminary data.</text>
</comment>
<dbReference type="InterPro" id="IPR030676">
    <property type="entry name" value="CitT-rel"/>
</dbReference>
<reference evidence="7 8" key="1">
    <citation type="journal article" date="2016" name="Int. J. Syst. Evol. Microbiol.">
        <title>Peptococcus simiae sp. nov., isolated from rhesus macaque faeces and emended description of the genus Peptococcus.</title>
        <authorList>
            <person name="Shkoporov A.N."/>
            <person name="Efimov B.A."/>
            <person name="Kondova I."/>
            <person name="Ouwerling B."/>
            <person name="Chaplin A.V."/>
            <person name="Shcherbakova V.A."/>
            <person name="Langermans J.A.M."/>
        </authorList>
    </citation>
    <scope>NUCLEOTIDE SEQUENCE [LARGE SCALE GENOMIC DNA]</scope>
    <source>
        <strain evidence="7 8">M108</strain>
    </source>
</reference>
<name>A0ABW9H0P5_9FIRM</name>
<gene>
    <name evidence="7" type="ORF">ACKQTC_08385</name>
</gene>
<dbReference type="EMBL" id="JBJUVG010000015">
    <property type="protein sequence ID" value="MFM9414383.1"/>
    <property type="molecule type" value="Genomic_DNA"/>
</dbReference>
<dbReference type="Pfam" id="PF00939">
    <property type="entry name" value="Na_sulph_symp"/>
    <property type="match status" value="1"/>
</dbReference>
<evidence type="ECO:0000313" key="7">
    <source>
        <dbReference type="EMBL" id="MFM9414383.1"/>
    </source>
</evidence>
<dbReference type="PANTHER" id="PTHR42826">
    <property type="entry name" value="DICARBOXYLATE TRANSPORTER 2.1, CHLOROPLASTIC"/>
    <property type="match status" value="1"/>
</dbReference>
<dbReference type="Proteomes" id="UP001631949">
    <property type="component" value="Unassembled WGS sequence"/>
</dbReference>
<evidence type="ECO:0000256" key="5">
    <source>
        <dbReference type="ARBA" id="ARBA00023136"/>
    </source>
</evidence>
<feature type="transmembrane region" description="Helical" evidence="6">
    <location>
        <begin position="324"/>
        <end position="349"/>
    </location>
</feature>
<evidence type="ECO:0000313" key="8">
    <source>
        <dbReference type="Proteomes" id="UP001631949"/>
    </source>
</evidence>
<keyword evidence="5 6" id="KW-0472">Membrane</keyword>
<dbReference type="InterPro" id="IPR001898">
    <property type="entry name" value="SLC13A/DASS"/>
</dbReference>
<evidence type="ECO:0000256" key="3">
    <source>
        <dbReference type="ARBA" id="ARBA00022692"/>
    </source>
</evidence>
<dbReference type="NCBIfam" id="TIGR00785">
    <property type="entry name" value="dass"/>
    <property type="match status" value="1"/>
</dbReference>
<keyword evidence="3 6" id="KW-0812">Transmembrane</keyword>
<feature type="transmembrane region" description="Helical" evidence="6">
    <location>
        <begin position="78"/>
        <end position="97"/>
    </location>
</feature>
<feature type="transmembrane region" description="Helical" evidence="6">
    <location>
        <begin position="216"/>
        <end position="239"/>
    </location>
</feature>
<evidence type="ECO:0000256" key="6">
    <source>
        <dbReference type="SAM" id="Phobius"/>
    </source>
</evidence>
<evidence type="ECO:0000256" key="4">
    <source>
        <dbReference type="ARBA" id="ARBA00022989"/>
    </source>
</evidence>
<comment type="subcellular location">
    <subcellularLocation>
        <location evidence="1">Membrane</location>
        <topology evidence="1">Multi-pass membrane protein</topology>
    </subcellularLocation>
</comment>
<comment type="similarity">
    <text evidence="2">Belongs to the SLC13A/DASS transporter (TC 2.A.47) family. DIT1 subfamily.</text>
</comment>
<feature type="transmembrane region" description="Helical" evidence="6">
    <location>
        <begin position="355"/>
        <end position="374"/>
    </location>
</feature>
<keyword evidence="4 6" id="KW-1133">Transmembrane helix</keyword>
<protein>
    <submittedName>
        <fullName evidence="7">DASS family sodium-coupled anion symporter</fullName>
    </submittedName>
</protein>
<proteinExistence type="inferred from homology"/>
<keyword evidence="8" id="KW-1185">Reference proteome</keyword>
<feature type="transmembrane region" description="Helical" evidence="6">
    <location>
        <begin position="117"/>
        <end position="136"/>
    </location>
</feature>
<organism evidence="7 8">
    <name type="scientific">Peptococcus simiae</name>
    <dbReference type="NCBI Taxonomy" id="1643805"/>
    <lineage>
        <taxon>Bacteria</taxon>
        <taxon>Bacillati</taxon>
        <taxon>Bacillota</taxon>
        <taxon>Clostridia</taxon>
        <taxon>Eubacteriales</taxon>
        <taxon>Peptococcaceae</taxon>
        <taxon>Peptococcus</taxon>
    </lineage>
</organism>